<comment type="caution">
    <text evidence="1">The sequence shown here is derived from an EMBL/GenBank/DDBJ whole genome shotgun (WGS) entry which is preliminary data.</text>
</comment>
<evidence type="ECO:0000313" key="1">
    <source>
        <dbReference type="EMBL" id="MCG2589514.1"/>
    </source>
</evidence>
<gene>
    <name evidence="1" type="ORF">L6773_13120</name>
</gene>
<accession>A0ABS9KF87</accession>
<protein>
    <submittedName>
        <fullName evidence="1">Uncharacterized protein</fullName>
    </submittedName>
</protein>
<organism evidence="1 2">
    <name type="scientific">Rhodohalobacter sulfatireducens</name>
    <dbReference type="NCBI Taxonomy" id="2911366"/>
    <lineage>
        <taxon>Bacteria</taxon>
        <taxon>Pseudomonadati</taxon>
        <taxon>Balneolota</taxon>
        <taxon>Balneolia</taxon>
        <taxon>Balneolales</taxon>
        <taxon>Balneolaceae</taxon>
        <taxon>Rhodohalobacter</taxon>
    </lineage>
</organism>
<sequence>MAFQNSFAQVTVAFDTKTGLFRDGDYEKITFDEPFWIKISDPEIISITTRFGIHDHGEGKTNSYKKRWHYRFFPREKLYDGTMIELPSSHSSTGNFTIIMQPLHPNEDYDVVFEAKRKLNLEKTAIDELRGSIAKKIDETFHYTKSVIDSLEIKNMHPEIGNLIAETANSRELFYADETRVDLSDPITQSNAYSYFQKIKNTQDHLNGQIEKICGYKSKPKLRDPGGSGYAYNFSKTINSTQATLLSDLDIIFNDSRYKTFLDTPVNTILDEKTTNNHILTILKRDLETTSVDLKEYEKENICNIHILNRYTDQLLAGQGEIKGNIVVAANNFDLTGGQLLMSAMLNLKDLKDAGGSYVVQDMTNLDHAIEIVRKWVSDVSVFNESFNDLEIYKKDFPNILEDVYTNWYSSTNIHLNTPIDTEDTPYIGVDFGVIVAPGISSTFTFQGFNIHLRPVNRRAKFSDLRPMNRIFSLDEFLKRTSISIGIAQRINNSDDSFEKLFATGSPFVGAGFRINRMIRVSGGVMFYKEFDENPVVTESITNSTWGVAASLDIELKKIGTVFGELLNF</sequence>
<keyword evidence="2" id="KW-1185">Reference proteome</keyword>
<name>A0ABS9KF87_9BACT</name>
<proteinExistence type="predicted"/>
<reference evidence="1" key="2">
    <citation type="submission" date="2024-05" db="EMBL/GenBank/DDBJ databases">
        <title>Rhodohalobacter halophilus gen. nov., sp. nov., a moderately halophilic member of the family Balneolaceae.</title>
        <authorList>
            <person name="Xia J."/>
        </authorList>
    </citation>
    <scope>NUCLEOTIDE SEQUENCE</scope>
    <source>
        <strain evidence="1">WB101</strain>
    </source>
</reference>
<dbReference type="Proteomes" id="UP001165366">
    <property type="component" value="Unassembled WGS sequence"/>
</dbReference>
<evidence type="ECO:0000313" key="2">
    <source>
        <dbReference type="Proteomes" id="UP001165366"/>
    </source>
</evidence>
<dbReference type="EMBL" id="JAKLWS010000017">
    <property type="protein sequence ID" value="MCG2589514.1"/>
    <property type="molecule type" value="Genomic_DNA"/>
</dbReference>
<reference evidence="1" key="1">
    <citation type="submission" date="2022-01" db="EMBL/GenBank/DDBJ databases">
        <authorList>
            <person name="Wang Y."/>
        </authorList>
    </citation>
    <scope>NUCLEOTIDE SEQUENCE</scope>
    <source>
        <strain evidence="1">WB101</strain>
    </source>
</reference>